<name>A0A0C3CCU2_OIDMZ</name>
<keyword evidence="3" id="KW-1185">Reference proteome</keyword>
<evidence type="ECO:0000313" key="3">
    <source>
        <dbReference type="Proteomes" id="UP000054321"/>
    </source>
</evidence>
<gene>
    <name evidence="2" type="ORF">OIDMADRAFT_148019</name>
</gene>
<sequence length="289" mass="31649">MAQKVDDVVVFLSLPTHRQDMYLTTVEQGQYPELVVPVGGPSPTHLSSQYENWPWPDQAQPASLAQPPFLPDGGVDPLGCERLSSGLGYQPTTNPLCGYTEAESSGTPSEAQVPGNSDSHVDEAHMEGLFDLQWGSDPAFATEEFVPPRGVVTESDATRIWNAYVTTFFGTTLNILKADPAASQPPSEPLFESHSLGSTVRSISQNAPGTSLDTKRSGRLGVSRHSPHGPRMNTAPHFTPRRCRTPREPLVRTELRSPPRYSNGRRHRVQFSIPIAEVYEEAPVMNTGY</sequence>
<evidence type="ECO:0000256" key="1">
    <source>
        <dbReference type="SAM" id="MobiDB-lite"/>
    </source>
</evidence>
<reference evidence="2 3" key="1">
    <citation type="submission" date="2014-04" db="EMBL/GenBank/DDBJ databases">
        <authorList>
            <consortium name="DOE Joint Genome Institute"/>
            <person name="Kuo A."/>
            <person name="Martino E."/>
            <person name="Perotto S."/>
            <person name="Kohler A."/>
            <person name="Nagy L.G."/>
            <person name="Floudas D."/>
            <person name="Copeland A."/>
            <person name="Barry K.W."/>
            <person name="Cichocki N."/>
            <person name="Veneault-Fourrey C."/>
            <person name="LaButti K."/>
            <person name="Lindquist E.A."/>
            <person name="Lipzen A."/>
            <person name="Lundell T."/>
            <person name="Morin E."/>
            <person name="Murat C."/>
            <person name="Sun H."/>
            <person name="Tunlid A."/>
            <person name="Henrissat B."/>
            <person name="Grigoriev I.V."/>
            <person name="Hibbett D.S."/>
            <person name="Martin F."/>
            <person name="Nordberg H.P."/>
            <person name="Cantor M.N."/>
            <person name="Hua S.X."/>
        </authorList>
    </citation>
    <scope>NUCLEOTIDE SEQUENCE [LARGE SCALE GENOMIC DNA]</scope>
    <source>
        <strain evidence="2 3">Zn</strain>
    </source>
</reference>
<dbReference type="EMBL" id="KN832883">
    <property type="protein sequence ID" value="KIM96748.1"/>
    <property type="molecule type" value="Genomic_DNA"/>
</dbReference>
<feature type="region of interest" description="Disordered" evidence="1">
    <location>
        <begin position="180"/>
        <end position="263"/>
    </location>
</feature>
<accession>A0A0C3CCU2</accession>
<evidence type="ECO:0000313" key="2">
    <source>
        <dbReference type="EMBL" id="KIM96748.1"/>
    </source>
</evidence>
<protein>
    <submittedName>
        <fullName evidence="2">Uncharacterized protein</fullName>
    </submittedName>
</protein>
<proteinExistence type="predicted"/>
<dbReference type="HOGENOM" id="CLU_963446_0_0_1"/>
<feature type="compositionally biased region" description="Polar residues" evidence="1">
    <location>
        <begin position="195"/>
        <end position="212"/>
    </location>
</feature>
<dbReference type="InParanoid" id="A0A0C3CCU2"/>
<reference evidence="3" key="2">
    <citation type="submission" date="2015-01" db="EMBL/GenBank/DDBJ databases">
        <title>Evolutionary Origins and Diversification of the Mycorrhizal Mutualists.</title>
        <authorList>
            <consortium name="DOE Joint Genome Institute"/>
            <consortium name="Mycorrhizal Genomics Consortium"/>
            <person name="Kohler A."/>
            <person name="Kuo A."/>
            <person name="Nagy L.G."/>
            <person name="Floudas D."/>
            <person name="Copeland A."/>
            <person name="Barry K.W."/>
            <person name="Cichocki N."/>
            <person name="Veneault-Fourrey C."/>
            <person name="LaButti K."/>
            <person name="Lindquist E.A."/>
            <person name="Lipzen A."/>
            <person name="Lundell T."/>
            <person name="Morin E."/>
            <person name="Murat C."/>
            <person name="Riley R."/>
            <person name="Ohm R."/>
            <person name="Sun H."/>
            <person name="Tunlid A."/>
            <person name="Henrissat B."/>
            <person name="Grigoriev I.V."/>
            <person name="Hibbett D.S."/>
            <person name="Martin F."/>
        </authorList>
    </citation>
    <scope>NUCLEOTIDE SEQUENCE [LARGE SCALE GENOMIC DNA]</scope>
    <source>
        <strain evidence="3">Zn</strain>
    </source>
</reference>
<dbReference type="Proteomes" id="UP000054321">
    <property type="component" value="Unassembled WGS sequence"/>
</dbReference>
<organism evidence="2 3">
    <name type="scientific">Oidiodendron maius (strain Zn)</name>
    <dbReference type="NCBI Taxonomy" id="913774"/>
    <lineage>
        <taxon>Eukaryota</taxon>
        <taxon>Fungi</taxon>
        <taxon>Dikarya</taxon>
        <taxon>Ascomycota</taxon>
        <taxon>Pezizomycotina</taxon>
        <taxon>Leotiomycetes</taxon>
        <taxon>Leotiomycetes incertae sedis</taxon>
        <taxon>Myxotrichaceae</taxon>
        <taxon>Oidiodendron</taxon>
    </lineage>
</organism>
<feature type="compositionally biased region" description="Basic and acidic residues" evidence="1">
    <location>
        <begin position="245"/>
        <end position="257"/>
    </location>
</feature>
<dbReference type="AlphaFoldDB" id="A0A0C3CCU2"/>